<protein>
    <submittedName>
        <fullName evidence="3">DUF418 domain-containing protein</fullName>
    </submittedName>
</protein>
<feature type="transmembrane region" description="Helical" evidence="1">
    <location>
        <begin position="231"/>
        <end position="251"/>
    </location>
</feature>
<evidence type="ECO:0000259" key="2">
    <source>
        <dbReference type="Pfam" id="PF04235"/>
    </source>
</evidence>
<proteinExistence type="predicted"/>
<comment type="caution">
    <text evidence="3">The sequence shown here is derived from an EMBL/GenBank/DDBJ whole genome shotgun (WGS) entry which is preliminary data.</text>
</comment>
<dbReference type="PANTHER" id="PTHR30590:SF2">
    <property type="entry name" value="INNER MEMBRANE PROTEIN"/>
    <property type="match status" value="1"/>
</dbReference>
<gene>
    <name evidence="3" type="ORF">IAB82_01935</name>
</gene>
<feature type="transmembrane region" description="Helical" evidence="1">
    <location>
        <begin position="295"/>
        <end position="315"/>
    </location>
</feature>
<feature type="transmembrane region" description="Helical" evidence="1">
    <location>
        <begin position="66"/>
        <end position="92"/>
    </location>
</feature>
<dbReference type="EMBL" id="JADIMB010000028">
    <property type="protein sequence ID" value="MBO8470537.1"/>
    <property type="molecule type" value="Genomic_DNA"/>
</dbReference>
<sequence length="415" mass="46122">MTSHNHTKGGPVLTGERFVILDALRGFALLGICLANFPEFSLYTFLSPEAAGAMPTSSADHVARYLHYIFIDGKFYTLFSLLFGTGFSIIISNAARKGADGFRIFYRRMAILLLIGLIHLMFIWSGDILMLYAFLGLFLPLFRNVPDRKLLACAAVLLVIPVFVDLALSLSGVSLSAGVVMAQQECCARYGITEENFAYWLRDAQSYGDVFKFLVQGALVRMQEFIDGNRAFKVMGLFLVGFWLGRNRIYARLEEKRGMLRKVFVFGLAAGLPLSVLYAWSSMEGHPSGLALHTLLYTLSVYPLGFAYAAGLSLYSLRRKDSRLLSAFAAPGRMALTCYIGQSVLGMLIFYGTGAGLGAGMGLVYVLLTAAGVFVFEAVFSRIWMCFFQFGPLEWIWRMLTYGKRFPILRGRQQG</sequence>
<organism evidence="3 4">
    <name type="scientific">Candidatus Cryptobacteroides faecavium</name>
    <dbReference type="NCBI Taxonomy" id="2840762"/>
    <lineage>
        <taxon>Bacteria</taxon>
        <taxon>Pseudomonadati</taxon>
        <taxon>Bacteroidota</taxon>
        <taxon>Bacteroidia</taxon>
        <taxon>Bacteroidales</taxon>
        <taxon>Candidatus Cryptobacteroides</taxon>
    </lineage>
</organism>
<feature type="transmembrane region" description="Helical" evidence="1">
    <location>
        <begin position="263"/>
        <end position="283"/>
    </location>
</feature>
<dbReference type="Pfam" id="PF04235">
    <property type="entry name" value="DUF418"/>
    <property type="match status" value="1"/>
</dbReference>
<feature type="transmembrane region" description="Helical" evidence="1">
    <location>
        <begin position="104"/>
        <end position="122"/>
    </location>
</feature>
<dbReference type="PANTHER" id="PTHR30590">
    <property type="entry name" value="INNER MEMBRANE PROTEIN"/>
    <property type="match status" value="1"/>
</dbReference>
<evidence type="ECO:0000313" key="4">
    <source>
        <dbReference type="Proteomes" id="UP000823603"/>
    </source>
</evidence>
<evidence type="ECO:0000313" key="3">
    <source>
        <dbReference type="EMBL" id="MBO8470537.1"/>
    </source>
</evidence>
<reference evidence="3" key="1">
    <citation type="submission" date="2020-10" db="EMBL/GenBank/DDBJ databases">
        <authorList>
            <person name="Gilroy R."/>
        </authorList>
    </citation>
    <scope>NUCLEOTIDE SEQUENCE</scope>
    <source>
        <strain evidence="3">B2-22910</strain>
    </source>
</reference>
<feature type="transmembrane region" description="Helical" evidence="1">
    <location>
        <begin position="27"/>
        <end position="46"/>
    </location>
</feature>
<feature type="transmembrane region" description="Helical" evidence="1">
    <location>
        <begin position="150"/>
        <end position="171"/>
    </location>
</feature>
<dbReference type="AlphaFoldDB" id="A0A9D9NEC8"/>
<feature type="transmembrane region" description="Helical" evidence="1">
    <location>
        <begin position="336"/>
        <end position="353"/>
    </location>
</feature>
<feature type="transmembrane region" description="Helical" evidence="1">
    <location>
        <begin position="359"/>
        <end position="380"/>
    </location>
</feature>
<keyword evidence="1" id="KW-0472">Membrane</keyword>
<accession>A0A9D9NEC8</accession>
<dbReference type="Proteomes" id="UP000823603">
    <property type="component" value="Unassembled WGS sequence"/>
</dbReference>
<keyword evidence="1" id="KW-1133">Transmembrane helix</keyword>
<dbReference type="InterPro" id="IPR052529">
    <property type="entry name" value="Bact_Transport_Assoc"/>
</dbReference>
<feature type="transmembrane region" description="Helical" evidence="1">
    <location>
        <begin position="128"/>
        <end position="145"/>
    </location>
</feature>
<evidence type="ECO:0000256" key="1">
    <source>
        <dbReference type="SAM" id="Phobius"/>
    </source>
</evidence>
<feature type="domain" description="DUF418" evidence="2">
    <location>
        <begin position="244"/>
        <end position="404"/>
    </location>
</feature>
<keyword evidence="1" id="KW-0812">Transmembrane</keyword>
<dbReference type="InterPro" id="IPR007349">
    <property type="entry name" value="DUF418"/>
</dbReference>
<reference evidence="3" key="2">
    <citation type="journal article" date="2021" name="PeerJ">
        <title>Extensive microbial diversity within the chicken gut microbiome revealed by metagenomics and culture.</title>
        <authorList>
            <person name="Gilroy R."/>
            <person name="Ravi A."/>
            <person name="Getino M."/>
            <person name="Pursley I."/>
            <person name="Horton D.L."/>
            <person name="Alikhan N.F."/>
            <person name="Baker D."/>
            <person name="Gharbi K."/>
            <person name="Hall N."/>
            <person name="Watson M."/>
            <person name="Adriaenssens E.M."/>
            <person name="Foster-Nyarko E."/>
            <person name="Jarju S."/>
            <person name="Secka A."/>
            <person name="Antonio M."/>
            <person name="Oren A."/>
            <person name="Chaudhuri R.R."/>
            <person name="La Ragione R."/>
            <person name="Hildebrand F."/>
            <person name="Pallen M.J."/>
        </authorList>
    </citation>
    <scope>NUCLEOTIDE SEQUENCE</scope>
    <source>
        <strain evidence="3">B2-22910</strain>
    </source>
</reference>
<name>A0A9D9NEC8_9BACT</name>